<dbReference type="SUPFAM" id="SSF159664">
    <property type="entry name" value="CobE/GbiG C-terminal domain-like"/>
    <property type="match status" value="1"/>
</dbReference>
<dbReference type="InterPro" id="IPR002750">
    <property type="entry name" value="CobE/GbiG_C"/>
</dbReference>
<dbReference type="KEGG" id="blau:DQQ01_09630"/>
<dbReference type="PANTHER" id="PTHR37477">
    <property type="entry name" value="COBALT-PRECORRIN-5A HYDROLASE"/>
    <property type="match status" value="1"/>
</dbReference>
<dbReference type="InterPro" id="IPR036518">
    <property type="entry name" value="CobE/GbiG_C_sf"/>
</dbReference>
<dbReference type="InterPro" id="IPR021744">
    <property type="entry name" value="CbiG_N"/>
</dbReference>
<accession>A0A2Z4UBH6</accession>
<dbReference type="GO" id="GO:0009236">
    <property type="term" value="P:cobalamin biosynthetic process"/>
    <property type="evidence" value="ECO:0007669"/>
    <property type="project" value="InterPro"/>
</dbReference>
<dbReference type="Gene3D" id="3.30.420.180">
    <property type="entry name" value="CobE/GbiG C-terminal domain"/>
    <property type="match status" value="1"/>
</dbReference>
<dbReference type="SUPFAM" id="SSF159672">
    <property type="entry name" value="CbiG N-terminal domain-like"/>
    <property type="match status" value="1"/>
</dbReference>
<dbReference type="InterPro" id="IPR052553">
    <property type="entry name" value="CbiG_hydrolase"/>
</dbReference>
<dbReference type="OrthoDB" id="9781023at2"/>
<dbReference type="Gene3D" id="3.40.50.11220">
    <property type="match status" value="1"/>
</dbReference>
<evidence type="ECO:0000313" key="4">
    <source>
        <dbReference type="EMBL" id="AWY98366.1"/>
    </source>
</evidence>
<reference evidence="5" key="1">
    <citation type="submission" date="2018-06" db="EMBL/GenBank/DDBJ databases">
        <title>Description of Blautia argi sp. nov., a new anaerobic isolated from dog feces.</title>
        <authorList>
            <person name="Chang Y.-H."/>
            <person name="Paek J."/>
            <person name="Shin Y."/>
        </authorList>
    </citation>
    <scope>NUCLEOTIDE SEQUENCE [LARGE SCALE GENOMIC DNA]</scope>
    <source>
        <strain evidence="5">KCTC 15426</strain>
    </source>
</reference>
<dbReference type="Pfam" id="PF01890">
    <property type="entry name" value="CbiG_C"/>
    <property type="match status" value="1"/>
</dbReference>
<name>A0A2Z4UBH6_9FIRM</name>
<dbReference type="AlphaFoldDB" id="A0A2Z4UBH6"/>
<feature type="domain" description="Cobalamin synthesis G N-terminal" evidence="2">
    <location>
        <begin position="72"/>
        <end position="152"/>
    </location>
</feature>
<dbReference type="InterPro" id="IPR021745">
    <property type="entry name" value="CbiG_mid"/>
</dbReference>
<dbReference type="Pfam" id="PF11760">
    <property type="entry name" value="CbiG_N"/>
    <property type="match status" value="1"/>
</dbReference>
<proteinExistence type="predicted"/>
<dbReference type="InterPro" id="IPR038029">
    <property type="entry name" value="GbiG_N_sf"/>
</dbReference>
<feature type="domain" description="Cobalamin biosynthesis central region" evidence="3">
    <location>
        <begin position="157"/>
        <end position="239"/>
    </location>
</feature>
<sequence>MKISIISFSQSGYRLSEMLYWVLKERCHEVTSYTKSKYTKKVLDESQLEEDSRDFRNVKQFAKPVDESIHEWTGQRFCDSDAIVFVGACGIAVRSIAPFVKSKKMDPAVVVVDEQGHFSISLLSGHLGGANELAEEIAEIVHAQPVVTTATDLNDKFAVDIFAKRNGCYISDMSLAKEISAAVLAGKQIGFASDFPWLGELPEELKLCTGEEEEKPELGICVTTGYLQHPFVHTLYLIPRVITTGVGCKKGTSKETVESVIRRACDELLIPSVAMEQVTSIDLKKEEQGILEYCKERNLPFITYTAEELKEVEGTYAESQFVKEITGVENVCERAALLGSNKEGKGRLIQRKYAQDGVTVALAMKKWSVDFE</sequence>
<feature type="domain" description="CobE/GbiG C-terminal" evidence="1">
    <location>
        <begin position="243"/>
        <end position="363"/>
    </location>
</feature>
<organism evidence="4 5">
    <name type="scientific">Blautia argi</name>
    <dbReference type="NCBI Taxonomy" id="1912897"/>
    <lineage>
        <taxon>Bacteria</taxon>
        <taxon>Bacillati</taxon>
        <taxon>Bacillota</taxon>
        <taxon>Clostridia</taxon>
        <taxon>Lachnospirales</taxon>
        <taxon>Lachnospiraceae</taxon>
        <taxon>Blautia</taxon>
    </lineage>
</organism>
<protein>
    <submittedName>
        <fullName evidence="4">Cobalamin biosynthesis protein CbiG</fullName>
    </submittedName>
</protein>
<evidence type="ECO:0000313" key="5">
    <source>
        <dbReference type="Proteomes" id="UP000250003"/>
    </source>
</evidence>
<dbReference type="Proteomes" id="UP000250003">
    <property type="component" value="Chromosome"/>
</dbReference>
<dbReference type="PANTHER" id="PTHR37477:SF1">
    <property type="entry name" value="COBALT-PRECORRIN-5A HYDROLASE"/>
    <property type="match status" value="1"/>
</dbReference>
<keyword evidence="5" id="KW-1185">Reference proteome</keyword>
<dbReference type="RefSeq" id="WP_111919855.1">
    <property type="nucleotide sequence ID" value="NZ_CP030280.1"/>
</dbReference>
<evidence type="ECO:0000259" key="2">
    <source>
        <dbReference type="Pfam" id="PF11760"/>
    </source>
</evidence>
<evidence type="ECO:0000259" key="1">
    <source>
        <dbReference type="Pfam" id="PF01890"/>
    </source>
</evidence>
<dbReference type="EMBL" id="CP030280">
    <property type="protein sequence ID" value="AWY98366.1"/>
    <property type="molecule type" value="Genomic_DNA"/>
</dbReference>
<gene>
    <name evidence="4" type="ORF">DQQ01_09630</name>
</gene>
<dbReference type="Pfam" id="PF11761">
    <property type="entry name" value="CbiG_mid"/>
    <property type="match status" value="1"/>
</dbReference>
<evidence type="ECO:0000259" key="3">
    <source>
        <dbReference type="Pfam" id="PF11761"/>
    </source>
</evidence>